<comment type="caution">
    <text evidence="2">The sequence shown here is derived from an EMBL/GenBank/DDBJ whole genome shotgun (WGS) entry which is preliminary data.</text>
</comment>
<organism evidence="2 3">
    <name type="scientific">Halopiger aswanensis</name>
    <dbReference type="NCBI Taxonomy" id="148449"/>
    <lineage>
        <taxon>Archaea</taxon>
        <taxon>Methanobacteriati</taxon>
        <taxon>Methanobacteriota</taxon>
        <taxon>Stenosarchaea group</taxon>
        <taxon>Halobacteria</taxon>
        <taxon>Halobacteriales</taxon>
        <taxon>Natrialbaceae</taxon>
        <taxon>Halopiger</taxon>
    </lineage>
</organism>
<accession>A0A419WDD5</accession>
<dbReference type="AlphaFoldDB" id="A0A419WDD5"/>
<dbReference type="OrthoDB" id="291106at2157"/>
<proteinExistence type="predicted"/>
<name>A0A419WDD5_9EURY</name>
<dbReference type="RefSeq" id="WP_120245356.1">
    <property type="nucleotide sequence ID" value="NZ_RAPO01000003.1"/>
</dbReference>
<keyword evidence="3" id="KW-1185">Reference proteome</keyword>
<keyword evidence="1" id="KW-1133">Transmembrane helix</keyword>
<gene>
    <name evidence="2" type="ORF">ATJ93_2944</name>
</gene>
<feature type="transmembrane region" description="Helical" evidence="1">
    <location>
        <begin position="215"/>
        <end position="233"/>
    </location>
</feature>
<keyword evidence="1" id="KW-0812">Transmembrane</keyword>
<keyword evidence="1" id="KW-0472">Membrane</keyword>
<evidence type="ECO:0008006" key="4">
    <source>
        <dbReference type="Google" id="ProtNLM"/>
    </source>
</evidence>
<protein>
    <recommendedName>
        <fullName evidence="4">PGF-CTERM protein</fullName>
    </recommendedName>
</protein>
<evidence type="ECO:0000313" key="3">
    <source>
        <dbReference type="Proteomes" id="UP000283805"/>
    </source>
</evidence>
<sequence length="237" mass="24820">MGSVSTRRISIALTTLLLAVAAIGLTATPLVAQETGHVSSELTITVTDDGEVESQEIHQELPLEMAEGMEAMIATDEYDDFAEYLAETIVEAENGVGDYESAETREEDDVYVVDLTLTDIETDELDDTAITVADGTVSVEMPGSADPVYGGEGVDGAAFAAGGEHTVTVEMPGEIRDSNALEEDGTAATWHLHEEMPETLTVESGTGGGDDGLPGFGPAVAICGFLLGTLLLARHRT</sequence>
<evidence type="ECO:0000256" key="1">
    <source>
        <dbReference type="SAM" id="Phobius"/>
    </source>
</evidence>
<dbReference type="EMBL" id="RAPO01000003">
    <property type="protein sequence ID" value="RKD93326.1"/>
    <property type="molecule type" value="Genomic_DNA"/>
</dbReference>
<dbReference type="Proteomes" id="UP000283805">
    <property type="component" value="Unassembled WGS sequence"/>
</dbReference>
<evidence type="ECO:0000313" key="2">
    <source>
        <dbReference type="EMBL" id="RKD93326.1"/>
    </source>
</evidence>
<reference evidence="2 3" key="1">
    <citation type="submission" date="2018-09" db="EMBL/GenBank/DDBJ databases">
        <title>Genomic Encyclopedia of Archaeal and Bacterial Type Strains, Phase II (KMG-II): from individual species to whole genera.</title>
        <authorList>
            <person name="Goeker M."/>
        </authorList>
    </citation>
    <scope>NUCLEOTIDE SEQUENCE [LARGE SCALE GENOMIC DNA]</scope>
    <source>
        <strain evidence="2 3">DSM 13151</strain>
    </source>
</reference>